<dbReference type="PANTHER" id="PTHR11475:SF4">
    <property type="entry name" value="CHORION PEROXIDASE"/>
    <property type="match status" value="1"/>
</dbReference>
<dbReference type="PRINTS" id="PR00457">
    <property type="entry name" value="ANPEROXIDASE"/>
</dbReference>
<dbReference type="EMBL" id="MN739204">
    <property type="protein sequence ID" value="QHS93445.1"/>
    <property type="molecule type" value="Genomic_DNA"/>
</dbReference>
<feature type="compositionally biased region" description="Basic residues" evidence="4">
    <location>
        <begin position="1"/>
        <end position="14"/>
    </location>
</feature>
<evidence type="ECO:0000256" key="1">
    <source>
        <dbReference type="ARBA" id="ARBA00004613"/>
    </source>
</evidence>
<reference evidence="5" key="1">
    <citation type="journal article" date="2020" name="Nature">
        <title>Giant virus diversity and host interactions through global metagenomics.</title>
        <authorList>
            <person name="Schulz F."/>
            <person name="Roux S."/>
            <person name="Paez-Espino D."/>
            <person name="Jungbluth S."/>
            <person name="Walsh D.A."/>
            <person name="Denef V.J."/>
            <person name="McMahon K.D."/>
            <person name="Konstantinidis K.T."/>
            <person name="Eloe-Fadrosh E.A."/>
            <person name="Kyrpides N.C."/>
            <person name="Woyke T."/>
        </authorList>
    </citation>
    <scope>NUCLEOTIDE SEQUENCE</scope>
    <source>
        <strain evidence="5">GVMAG-M-3300017989-17</strain>
    </source>
</reference>
<evidence type="ECO:0000256" key="2">
    <source>
        <dbReference type="ARBA" id="ARBA00022525"/>
    </source>
</evidence>
<sequence>MSHRRHHHHHRKHGRREERKKLKCKALHELATADTFEYRDNEPNNVEHPEWGQAGRNLIRAVPSQYADGISAPAGVDRPSARVISNEIFAQHEPHPNKKNASAIFWLWGQFLDHDLGLTEEAHPEEHFDIPVPAGDPFFDPDNTGTQVIPLKRSKWDPATGTSAENPREQVNDVSAFIDASGVYGSDSKRSSWIRSGKDGLLCHSMGDMLPYNDGTMNNAMGKSSAFYVAGDVRANEHLGLIAMHTIWVREHNYWAKKLKRHHAELDDEELYQRARIMVEAEIQAITINEFLPLLLGGSEVFGTYEGYDPTANPQMRNEFTTAAYRLGHTLVSKPYPRLEENGHHIAEMDLMLRGAFFSPWRLTNEGGVDPVIRGLATVVAEEFDGKIIDDLRNFLFAPDGAGPHGSGLDLSALNIQRGREHGLADYNTTRQAYGLPAVTSFSEVVSNAETVAKLERLYGTPDNADLYVLLQVEDHVTLESGAESMLGPTTMAILGEQAVRMRAGDRFWYQTRLPKHLLRYVESVRLSEVILRNTDIDWIQDEVMIAHPRKDRTCD</sequence>
<dbReference type="PANTHER" id="PTHR11475">
    <property type="entry name" value="OXIDASE/PEROXIDASE"/>
    <property type="match status" value="1"/>
</dbReference>
<evidence type="ECO:0000256" key="3">
    <source>
        <dbReference type="ARBA" id="ARBA00023180"/>
    </source>
</evidence>
<dbReference type="GO" id="GO:0005576">
    <property type="term" value="C:extracellular region"/>
    <property type="evidence" value="ECO:0007669"/>
    <property type="project" value="UniProtKB-SubCell"/>
</dbReference>
<proteinExistence type="predicted"/>
<accession>A0A6C0BM38</accession>
<dbReference type="CDD" id="cd09822">
    <property type="entry name" value="peroxinectin_like_bacterial"/>
    <property type="match status" value="1"/>
</dbReference>
<evidence type="ECO:0008006" key="6">
    <source>
        <dbReference type="Google" id="ProtNLM"/>
    </source>
</evidence>
<comment type="subcellular location">
    <subcellularLocation>
        <location evidence="1">Secreted</location>
    </subcellularLocation>
</comment>
<organism evidence="5">
    <name type="scientific">viral metagenome</name>
    <dbReference type="NCBI Taxonomy" id="1070528"/>
    <lineage>
        <taxon>unclassified sequences</taxon>
        <taxon>metagenomes</taxon>
        <taxon>organismal metagenomes</taxon>
    </lineage>
</organism>
<feature type="region of interest" description="Disordered" evidence="4">
    <location>
        <begin position="1"/>
        <end position="21"/>
    </location>
</feature>
<dbReference type="InterPro" id="IPR037120">
    <property type="entry name" value="Haem_peroxidase_sf_animal"/>
</dbReference>
<dbReference type="Pfam" id="PF03098">
    <property type="entry name" value="An_peroxidase"/>
    <property type="match status" value="1"/>
</dbReference>
<dbReference type="GO" id="GO:0006979">
    <property type="term" value="P:response to oxidative stress"/>
    <property type="evidence" value="ECO:0007669"/>
    <property type="project" value="InterPro"/>
</dbReference>
<dbReference type="InterPro" id="IPR019791">
    <property type="entry name" value="Haem_peroxidase_animal"/>
</dbReference>
<dbReference type="GO" id="GO:0004601">
    <property type="term" value="F:peroxidase activity"/>
    <property type="evidence" value="ECO:0007669"/>
    <property type="project" value="InterPro"/>
</dbReference>
<evidence type="ECO:0000313" key="5">
    <source>
        <dbReference type="EMBL" id="QHS93445.1"/>
    </source>
</evidence>
<dbReference type="Gene3D" id="1.10.640.10">
    <property type="entry name" value="Haem peroxidase domain superfamily, animal type"/>
    <property type="match status" value="1"/>
</dbReference>
<dbReference type="GO" id="GO:0020037">
    <property type="term" value="F:heme binding"/>
    <property type="evidence" value="ECO:0007669"/>
    <property type="project" value="InterPro"/>
</dbReference>
<keyword evidence="2" id="KW-0964">Secreted</keyword>
<name>A0A6C0BM38_9ZZZZ</name>
<dbReference type="PROSITE" id="PS50292">
    <property type="entry name" value="PEROXIDASE_3"/>
    <property type="match status" value="1"/>
</dbReference>
<keyword evidence="3" id="KW-0325">Glycoprotein</keyword>
<dbReference type="SUPFAM" id="SSF48113">
    <property type="entry name" value="Heme-dependent peroxidases"/>
    <property type="match status" value="1"/>
</dbReference>
<evidence type="ECO:0000256" key="4">
    <source>
        <dbReference type="SAM" id="MobiDB-lite"/>
    </source>
</evidence>
<dbReference type="AlphaFoldDB" id="A0A6C0BM38"/>
<dbReference type="InterPro" id="IPR010255">
    <property type="entry name" value="Haem_peroxidase_sf"/>
</dbReference>
<protein>
    <recommendedName>
        <fullName evidence="6">Peroxidase</fullName>
    </recommendedName>
</protein>